<comment type="function">
    <text evidence="5">An accessory protein needed during the final step in the assembly of 30S ribosomal subunit, possibly for assembly of the head region. Essential for efficient processing of 16S rRNA. May be needed both before and after RbfA during the maturation of 16S rRNA. It has affinity for free ribosomal 30S subunits but not for 70S ribosomes.</text>
</comment>
<name>A0A9E9LYA5_9BURK</name>
<evidence type="ECO:0000256" key="3">
    <source>
        <dbReference type="ARBA" id="ARBA00022552"/>
    </source>
</evidence>
<evidence type="ECO:0000313" key="9">
    <source>
        <dbReference type="Proteomes" id="UP001156215"/>
    </source>
</evidence>
<dbReference type="InterPro" id="IPR002676">
    <property type="entry name" value="RimM_N"/>
</dbReference>
<evidence type="ECO:0000256" key="4">
    <source>
        <dbReference type="ARBA" id="ARBA00023186"/>
    </source>
</evidence>
<keyword evidence="9" id="KW-1185">Reference proteome</keyword>
<dbReference type="InterPro" id="IPR036976">
    <property type="entry name" value="RimM_N_sf"/>
</dbReference>
<dbReference type="KEGG" id="ovb:NB640_04600"/>
<dbReference type="InterPro" id="IPR009000">
    <property type="entry name" value="Transl_B-barrel_sf"/>
</dbReference>
<dbReference type="EMBL" id="CP098242">
    <property type="protein sequence ID" value="WAW10922.1"/>
    <property type="molecule type" value="Genomic_DNA"/>
</dbReference>
<dbReference type="Proteomes" id="UP001156215">
    <property type="component" value="Chromosome"/>
</dbReference>
<organism evidence="8 9">
    <name type="scientific">Oxalobacter vibrioformis</name>
    <dbReference type="NCBI Taxonomy" id="933080"/>
    <lineage>
        <taxon>Bacteria</taxon>
        <taxon>Pseudomonadati</taxon>
        <taxon>Pseudomonadota</taxon>
        <taxon>Betaproteobacteria</taxon>
        <taxon>Burkholderiales</taxon>
        <taxon>Oxalobacteraceae</taxon>
        <taxon>Oxalobacter</taxon>
    </lineage>
</organism>
<keyword evidence="4 5" id="KW-0143">Chaperone</keyword>
<dbReference type="GO" id="GO:0042274">
    <property type="term" value="P:ribosomal small subunit biogenesis"/>
    <property type="evidence" value="ECO:0007669"/>
    <property type="project" value="UniProtKB-UniRule"/>
</dbReference>
<evidence type="ECO:0000256" key="2">
    <source>
        <dbReference type="ARBA" id="ARBA00022517"/>
    </source>
</evidence>
<dbReference type="SUPFAM" id="SSF50447">
    <property type="entry name" value="Translation proteins"/>
    <property type="match status" value="1"/>
</dbReference>
<dbReference type="Gene3D" id="2.40.30.60">
    <property type="entry name" value="RimM"/>
    <property type="match status" value="1"/>
</dbReference>
<dbReference type="NCBIfam" id="TIGR02273">
    <property type="entry name" value="16S_RimM"/>
    <property type="match status" value="1"/>
</dbReference>
<feature type="domain" description="RimM N-terminal" evidence="6">
    <location>
        <begin position="16"/>
        <end position="96"/>
    </location>
</feature>
<gene>
    <name evidence="5 8" type="primary">rimM</name>
    <name evidence="8" type="ORF">NB640_04600</name>
</gene>
<evidence type="ECO:0000259" key="6">
    <source>
        <dbReference type="Pfam" id="PF01782"/>
    </source>
</evidence>
<dbReference type="HAMAP" id="MF_00014">
    <property type="entry name" value="Ribosome_mat_RimM"/>
    <property type="match status" value="1"/>
</dbReference>
<accession>A0A9E9LYA5</accession>
<keyword evidence="3 5" id="KW-0698">rRNA processing</keyword>
<sequence>MSKKTAESQAPDDLITVGHITGAHGVQGWVRIRPYSEDAETLLTVKEWWLNQPSLHNVKVLRVRAHVDEVLAHLSTIASREEAEAARGSQVQISRSLFPALDENEFYWVDLIGLKVINLNGELLGVVHDLMDNGVHQVLRVEAEKAEDSGKRREILIPFVDKFLGEIDIKGGKITVDWASDY</sequence>
<comment type="subcellular location">
    <subcellularLocation>
        <location evidence="5">Cytoplasm</location>
    </subcellularLocation>
</comment>
<dbReference type="RefSeq" id="WP_269309996.1">
    <property type="nucleotide sequence ID" value="NZ_CP098242.1"/>
</dbReference>
<reference evidence="8" key="1">
    <citation type="journal article" date="2022" name="Front. Microbiol.">
        <title>New perspectives on an old grouping: The genomic and phenotypic variability of Oxalobacter formigenes and the implications for calcium oxalate stone prevention.</title>
        <authorList>
            <person name="Chmiel J.A."/>
            <person name="Carr C."/>
            <person name="Stuivenberg G.A."/>
            <person name="Venema R."/>
            <person name="Chanyi R.M."/>
            <person name="Al K.F."/>
            <person name="Giguere D."/>
            <person name="Say H."/>
            <person name="Akouris P.P."/>
            <person name="Dominguez Romero S.A."/>
            <person name="Kwong A."/>
            <person name="Tai V."/>
            <person name="Koval S.F."/>
            <person name="Razvi H."/>
            <person name="Bjazevic J."/>
            <person name="Burton J.P."/>
        </authorList>
    </citation>
    <scope>NUCLEOTIDE SEQUENCE</scope>
    <source>
        <strain evidence="8">WoOx3</strain>
    </source>
</reference>
<evidence type="ECO:0000259" key="7">
    <source>
        <dbReference type="Pfam" id="PF24986"/>
    </source>
</evidence>
<dbReference type="GO" id="GO:0043022">
    <property type="term" value="F:ribosome binding"/>
    <property type="evidence" value="ECO:0007669"/>
    <property type="project" value="InterPro"/>
</dbReference>
<dbReference type="PANTHER" id="PTHR33692:SF1">
    <property type="entry name" value="RIBOSOME MATURATION FACTOR RIMM"/>
    <property type="match status" value="1"/>
</dbReference>
<keyword evidence="2 5" id="KW-0690">Ribosome biogenesis</keyword>
<dbReference type="SUPFAM" id="SSF50346">
    <property type="entry name" value="PRC-barrel domain"/>
    <property type="match status" value="1"/>
</dbReference>
<dbReference type="PANTHER" id="PTHR33692">
    <property type="entry name" value="RIBOSOME MATURATION FACTOR RIMM"/>
    <property type="match status" value="1"/>
</dbReference>
<comment type="subunit">
    <text evidence="5">Binds ribosomal protein uS19.</text>
</comment>
<dbReference type="GO" id="GO:0006364">
    <property type="term" value="P:rRNA processing"/>
    <property type="evidence" value="ECO:0007669"/>
    <property type="project" value="UniProtKB-UniRule"/>
</dbReference>
<proteinExistence type="inferred from homology"/>
<dbReference type="Pfam" id="PF01782">
    <property type="entry name" value="RimM"/>
    <property type="match status" value="1"/>
</dbReference>
<dbReference type="AlphaFoldDB" id="A0A9E9LYA5"/>
<dbReference type="InterPro" id="IPR056792">
    <property type="entry name" value="PRC_RimM"/>
</dbReference>
<comment type="domain">
    <text evidence="5">The PRC barrel domain binds ribosomal protein uS19.</text>
</comment>
<dbReference type="InterPro" id="IPR011033">
    <property type="entry name" value="PRC_barrel-like_sf"/>
</dbReference>
<keyword evidence="1 5" id="KW-0963">Cytoplasm</keyword>
<comment type="similarity">
    <text evidence="5">Belongs to the RimM family.</text>
</comment>
<feature type="domain" description="Ribosome maturation factor RimM PRC barrel" evidence="7">
    <location>
        <begin position="108"/>
        <end position="181"/>
    </location>
</feature>
<protein>
    <recommendedName>
        <fullName evidence="5">Ribosome maturation factor RimM</fullName>
    </recommendedName>
</protein>
<dbReference type="GO" id="GO:0005840">
    <property type="term" value="C:ribosome"/>
    <property type="evidence" value="ECO:0007669"/>
    <property type="project" value="InterPro"/>
</dbReference>
<evidence type="ECO:0000313" key="8">
    <source>
        <dbReference type="EMBL" id="WAW10922.1"/>
    </source>
</evidence>
<evidence type="ECO:0000256" key="5">
    <source>
        <dbReference type="HAMAP-Rule" id="MF_00014"/>
    </source>
</evidence>
<dbReference type="Pfam" id="PF24986">
    <property type="entry name" value="PRC_RimM"/>
    <property type="match status" value="1"/>
</dbReference>
<dbReference type="GO" id="GO:0005737">
    <property type="term" value="C:cytoplasm"/>
    <property type="evidence" value="ECO:0007669"/>
    <property type="project" value="UniProtKB-SubCell"/>
</dbReference>
<dbReference type="Gene3D" id="2.30.30.240">
    <property type="entry name" value="PRC-barrel domain"/>
    <property type="match status" value="1"/>
</dbReference>
<evidence type="ECO:0000256" key="1">
    <source>
        <dbReference type="ARBA" id="ARBA00022490"/>
    </source>
</evidence>
<dbReference type="InterPro" id="IPR011961">
    <property type="entry name" value="RimM"/>
</dbReference>